<accession>A0AAF0D516</accession>
<dbReference type="InterPro" id="IPR058048">
    <property type="entry name" value="AuxCP"/>
</dbReference>
<keyword evidence="2" id="KW-1185">Reference proteome</keyword>
<proteinExistence type="predicted"/>
<protein>
    <submittedName>
        <fullName evidence="1">Structural protein</fullName>
    </submittedName>
</protein>
<dbReference type="Pfam" id="PF25650">
    <property type="entry name" value="crAss_AuxCP"/>
    <property type="match status" value="1"/>
</dbReference>
<name>A0AAF0D516_9CAUD</name>
<evidence type="ECO:0000313" key="2">
    <source>
        <dbReference type="Proteomes" id="UP001241835"/>
    </source>
</evidence>
<dbReference type="Proteomes" id="UP001241835">
    <property type="component" value="Segment"/>
</dbReference>
<evidence type="ECO:0000313" key="1">
    <source>
        <dbReference type="EMBL" id="WEU69756.1"/>
    </source>
</evidence>
<reference evidence="1 2" key="1">
    <citation type="submission" date="2023-01" db="EMBL/GenBank/DDBJ databases">
        <title>New crAssphage isolates infecting Bacteroides cellulosilyticus.</title>
        <authorList>
            <person name="Papudeshi B."/>
            <person name="Vega A.A."/>
            <person name="Souza C."/>
            <person name="Giles S.K."/>
            <person name="Mallawaarachchi V."/>
            <person name="Roach M.J."/>
            <person name="An M."/>
            <person name="Jacobson N."/>
            <person name="McNair K."/>
            <person name="Mora M.F."/>
            <person name="Pastrana K."/>
            <person name="Leigh C."/>
            <person name="Cram C."/>
            <person name="Plewa W.S."/>
            <person name="Grigson S.R."/>
            <person name="Bouras G.S."/>
            <person name="Decewicz P."/>
            <person name="Luque A."/>
            <person name="Droit L."/>
            <person name="Handley S."/>
            <person name="Segall A.M."/>
            <person name="Dinsdale E.A."/>
            <person name="Edwards R.A."/>
        </authorList>
    </citation>
    <scope>NUCLEOTIDE SEQUENCE [LARGE SCALE GENOMIC DNA]</scope>
    <source>
        <strain evidence="1">Bc01</strain>
    </source>
</reference>
<organism evidence="1 2">
    <name type="scientific">Kehishuvirus sp. 'tikkala'</name>
    <dbReference type="NCBI Taxonomy" id="3028513"/>
    <lineage>
        <taxon>Viruses</taxon>
        <taxon>Duplodnaviria</taxon>
        <taxon>Heunggongvirae</taxon>
        <taxon>Uroviricota</taxon>
        <taxon>Caudoviricetes</taxon>
        <taxon>Crassvirales</taxon>
        <taxon>Steigviridae</taxon>
        <taxon>Asinivirinae</taxon>
        <taxon>Kehishuvirus</taxon>
    </lineage>
</organism>
<sequence length="334" mass="36426">MVISINQVRQLYVAKALKANTAALTTAGDIVPKADTAKTTLYFQYMSPAGLVSSDKIDLKHVLYAKATSSDALAHKLIRYSVTLDADVSATPVAGQNYILRLAFRQYIGLSEEDQYFKYGEVIARSGMTASDFYKKMAISLAKNLENKTESTPLVNIYLISAAAASTDVPVTSATKESDLTATDYNQIIIEETEQPWVLGMMPQAFIPFTPQFLTILVDGEERLWGVATKVTPTKTVPDGHLMADLEYFCMGARGDIYRGMGYPNIIKTTYLADPDAIYDTLDIHYFYTGSNESVQKSEKTITLIAVNDGSHTAMNALIGAINTASGLTIATLS</sequence>
<dbReference type="EMBL" id="OQ198717">
    <property type="protein sequence ID" value="WEU69756.1"/>
    <property type="molecule type" value="Genomic_DNA"/>
</dbReference>